<evidence type="ECO:0000256" key="3">
    <source>
        <dbReference type="ARBA" id="ARBA00022475"/>
    </source>
</evidence>
<feature type="transmembrane region" description="Helical" evidence="14">
    <location>
        <begin position="578"/>
        <end position="602"/>
    </location>
</feature>
<dbReference type="EMBL" id="CP019236">
    <property type="protein sequence ID" value="APW40249.1"/>
    <property type="molecule type" value="Genomic_DNA"/>
</dbReference>
<dbReference type="GO" id="GO:0016887">
    <property type="term" value="F:ATP hydrolysis activity"/>
    <property type="evidence" value="ECO:0007669"/>
    <property type="project" value="InterPro"/>
</dbReference>
<dbReference type="FunFam" id="3.40.50.300:FF:000032">
    <property type="entry name" value="Export ABC transporter ATP-binding protein"/>
    <property type="match status" value="1"/>
</dbReference>
<dbReference type="Pfam" id="PF00005">
    <property type="entry name" value="ABC_tran"/>
    <property type="match status" value="1"/>
</dbReference>
<gene>
    <name evidence="16" type="ORF">RD110_26130</name>
</gene>
<dbReference type="STRING" id="1842727.RD110_26130"/>
<evidence type="ECO:0000256" key="10">
    <source>
        <dbReference type="ARBA" id="ARBA00023136"/>
    </source>
</evidence>
<evidence type="ECO:0000256" key="9">
    <source>
        <dbReference type="ARBA" id="ARBA00022989"/>
    </source>
</evidence>
<evidence type="ECO:0000256" key="4">
    <source>
        <dbReference type="ARBA" id="ARBA00022519"/>
    </source>
</evidence>
<comment type="similarity">
    <text evidence="12">Belongs to the ABC transporter superfamily. Macrolide exporter (TC 3.A.1.122) family.</text>
</comment>
<dbReference type="RefSeq" id="WP_076203791.1">
    <property type="nucleotide sequence ID" value="NZ_CP019236.1"/>
</dbReference>
<keyword evidence="4" id="KW-0997">Cell inner membrane</keyword>
<dbReference type="GO" id="GO:0005886">
    <property type="term" value="C:plasma membrane"/>
    <property type="evidence" value="ECO:0007669"/>
    <property type="project" value="UniProtKB-SubCell"/>
</dbReference>
<evidence type="ECO:0000256" key="14">
    <source>
        <dbReference type="SAM" id="Phobius"/>
    </source>
</evidence>
<keyword evidence="6" id="KW-0547">Nucleotide-binding</keyword>
<dbReference type="SMART" id="SM00382">
    <property type="entry name" value="AAA"/>
    <property type="match status" value="1"/>
</dbReference>
<dbReference type="AlphaFoldDB" id="A0A1P8K2M7"/>
<name>A0A1P8K2M7_9BURK</name>
<evidence type="ECO:0000256" key="6">
    <source>
        <dbReference type="ARBA" id="ARBA00022741"/>
    </source>
</evidence>
<keyword evidence="9 14" id="KW-1133">Transmembrane helix</keyword>
<keyword evidence="2" id="KW-0813">Transport</keyword>
<keyword evidence="3" id="KW-1003">Cell membrane</keyword>
<dbReference type="InterPro" id="IPR003439">
    <property type="entry name" value="ABC_transporter-like_ATP-bd"/>
</dbReference>
<evidence type="ECO:0000313" key="16">
    <source>
        <dbReference type="EMBL" id="APW40249.1"/>
    </source>
</evidence>
<keyword evidence="17" id="KW-1185">Reference proteome</keyword>
<dbReference type="SUPFAM" id="SSF52540">
    <property type="entry name" value="P-loop containing nucleoside triphosphate hydrolases"/>
    <property type="match status" value="1"/>
</dbReference>
<keyword evidence="8" id="KW-1278">Translocase</keyword>
<feature type="transmembrane region" description="Helical" evidence="14">
    <location>
        <begin position="527"/>
        <end position="551"/>
    </location>
</feature>
<dbReference type="PROSITE" id="PS50893">
    <property type="entry name" value="ABC_TRANSPORTER_2"/>
    <property type="match status" value="1"/>
</dbReference>
<keyword evidence="5 14" id="KW-0812">Transmembrane</keyword>
<keyword evidence="11" id="KW-0046">Antibiotic resistance</keyword>
<evidence type="ECO:0000256" key="2">
    <source>
        <dbReference type="ARBA" id="ARBA00022448"/>
    </source>
</evidence>
<evidence type="ECO:0000256" key="12">
    <source>
        <dbReference type="ARBA" id="ARBA00038388"/>
    </source>
</evidence>
<evidence type="ECO:0000313" key="17">
    <source>
        <dbReference type="Proteomes" id="UP000186609"/>
    </source>
</evidence>
<dbReference type="Proteomes" id="UP000186609">
    <property type="component" value="Chromosome"/>
</dbReference>
<dbReference type="GO" id="GO:0005524">
    <property type="term" value="F:ATP binding"/>
    <property type="evidence" value="ECO:0007669"/>
    <property type="project" value="UniProtKB-KW"/>
</dbReference>
<evidence type="ECO:0000256" key="5">
    <source>
        <dbReference type="ARBA" id="ARBA00022692"/>
    </source>
</evidence>
<comment type="subcellular location">
    <subcellularLocation>
        <location evidence="1">Cell inner membrane</location>
        <topology evidence="1">Multi-pass membrane protein</topology>
    </subcellularLocation>
</comment>
<dbReference type="PANTHER" id="PTHR30572">
    <property type="entry name" value="MEMBRANE COMPONENT OF TRANSPORTER-RELATED"/>
    <property type="match status" value="1"/>
</dbReference>
<dbReference type="GO" id="GO:0022857">
    <property type="term" value="F:transmembrane transporter activity"/>
    <property type="evidence" value="ECO:0007669"/>
    <property type="project" value="TreeGrafter"/>
</dbReference>
<feature type="transmembrane region" description="Helical" evidence="14">
    <location>
        <begin position="279"/>
        <end position="299"/>
    </location>
</feature>
<dbReference type="InterPro" id="IPR003593">
    <property type="entry name" value="AAA+_ATPase"/>
</dbReference>
<dbReference type="InterPro" id="IPR003838">
    <property type="entry name" value="ABC3_permease_C"/>
</dbReference>
<feature type="transmembrane region" description="Helical" evidence="14">
    <location>
        <begin position="614"/>
        <end position="637"/>
    </location>
</feature>
<evidence type="ECO:0000256" key="1">
    <source>
        <dbReference type="ARBA" id="ARBA00004429"/>
    </source>
</evidence>
<feature type="domain" description="ABC transporter" evidence="15">
    <location>
        <begin position="11"/>
        <end position="249"/>
    </location>
</feature>
<evidence type="ECO:0000256" key="8">
    <source>
        <dbReference type="ARBA" id="ARBA00022967"/>
    </source>
</evidence>
<dbReference type="Pfam" id="PF12704">
    <property type="entry name" value="MacB_PCD"/>
    <property type="match status" value="1"/>
</dbReference>
<accession>A0A1P8K2M7</accession>
<reference evidence="16 17" key="1">
    <citation type="submission" date="2017-01" db="EMBL/GenBank/DDBJ databases">
        <authorList>
            <person name="Mah S.A."/>
            <person name="Swanson W.J."/>
            <person name="Moy G.W."/>
            <person name="Vacquier V.D."/>
        </authorList>
    </citation>
    <scope>NUCLEOTIDE SEQUENCE [LARGE SCALE GENOMIC DNA]</scope>
    <source>
        <strain evidence="16 17">DCY110</strain>
    </source>
</reference>
<sequence>MSVATPAAPLLSLRALRREFPAGEGTIAVLKDIDLDIASGEMVAIVGASGSGKSTLMNILGCLDRPTSGSYRVAGRETGQLDPDALAELRREHFGFIFQRYHLLADLNALGNVEVPAIYAGRDRGARHERAAALLGRLGLSDRLTHRPGQLSGGQQQRVSIARALMNGGRVILADEPTGALDTRSGAEVMKILEELHAEGHTIILVTHDMGVAEHADRIIEISDGVIVADRRKPEAAAPTATLPPPPAESNTWGAVWDRFAEAFRMAVLAMRSHRLRTFLTMLGIIIGIASVVSVVALGEGSRQQVLKNISAIGTNTIEIFSGSGFGDQRAARVRTLVPSDADALAQQVYVDSVTPTLTSSATLRYGNVAVTGTINGVGEQYFRVRGIEIAQGRAFDADSVAALAQEVVIDDNTRKQLFPNNPNPVGEVILLGAVPCRVVGVAKKSESAFGNSEALNVYVPYTAAMSRILGQNYLRSITVRVSDDVATATAEQGINTLLKQRHGVVDFYVLNTDTIRQTIESTTQTLTLLISAIALISLVVGGIGVMNIMLVSVTERTGEIGVRMAVGARQGDIRQQFLIEAVLVCLLGGVLGIGLALSIGWGFAQLGGNFQMVYSTTSMVAAFACSTLIGVIFGFLPASNAARLDPVEALARE</sequence>
<proteinExistence type="inferred from homology"/>
<organism evidence="16 17">
    <name type="scientific">Rhodoferax koreensis</name>
    <dbReference type="NCBI Taxonomy" id="1842727"/>
    <lineage>
        <taxon>Bacteria</taxon>
        <taxon>Pseudomonadati</taxon>
        <taxon>Pseudomonadota</taxon>
        <taxon>Betaproteobacteria</taxon>
        <taxon>Burkholderiales</taxon>
        <taxon>Comamonadaceae</taxon>
        <taxon>Rhodoferax</taxon>
    </lineage>
</organism>
<dbReference type="InterPro" id="IPR017911">
    <property type="entry name" value="MacB-like_ATP-bd"/>
</dbReference>
<dbReference type="InterPro" id="IPR027417">
    <property type="entry name" value="P-loop_NTPase"/>
</dbReference>
<dbReference type="InterPro" id="IPR025857">
    <property type="entry name" value="MacB_PCD"/>
</dbReference>
<evidence type="ECO:0000256" key="11">
    <source>
        <dbReference type="ARBA" id="ARBA00023251"/>
    </source>
</evidence>
<evidence type="ECO:0000256" key="7">
    <source>
        <dbReference type="ARBA" id="ARBA00022840"/>
    </source>
</evidence>
<protein>
    <recommendedName>
        <fullName evidence="13">Pyoverdine export ATP-binding/permease protein PvdT</fullName>
    </recommendedName>
</protein>
<dbReference type="InterPro" id="IPR017871">
    <property type="entry name" value="ABC_transporter-like_CS"/>
</dbReference>
<dbReference type="GO" id="GO:0046677">
    <property type="term" value="P:response to antibiotic"/>
    <property type="evidence" value="ECO:0007669"/>
    <property type="project" value="UniProtKB-KW"/>
</dbReference>
<dbReference type="Pfam" id="PF02687">
    <property type="entry name" value="FtsX"/>
    <property type="match status" value="1"/>
</dbReference>
<evidence type="ECO:0000259" key="15">
    <source>
        <dbReference type="PROSITE" id="PS50893"/>
    </source>
</evidence>
<dbReference type="GO" id="GO:0098796">
    <property type="term" value="C:membrane protein complex"/>
    <property type="evidence" value="ECO:0007669"/>
    <property type="project" value="UniProtKB-ARBA"/>
</dbReference>
<dbReference type="PANTHER" id="PTHR30572:SF14">
    <property type="entry name" value="MACROLIDE EXPORT ATP-BINDING_PERMEASE PROTEIN MACB"/>
    <property type="match status" value="1"/>
</dbReference>
<keyword evidence="7 16" id="KW-0067">ATP-binding</keyword>
<evidence type="ECO:0000256" key="13">
    <source>
        <dbReference type="ARBA" id="ARBA00041199"/>
    </source>
</evidence>
<dbReference type="KEGG" id="rhy:RD110_26130"/>
<dbReference type="PROSITE" id="PS00211">
    <property type="entry name" value="ABC_TRANSPORTER_1"/>
    <property type="match status" value="1"/>
</dbReference>
<dbReference type="Gene3D" id="3.40.50.300">
    <property type="entry name" value="P-loop containing nucleotide triphosphate hydrolases"/>
    <property type="match status" value="1"/>
</dbReference>
<dbReference type="InterPro" id="IPR050250">
    <property type="entry name" value="Macrolide_Exporter_MacB"/>
</dbReference>
<keyword evidence="10 14" id="KW-0472">Membrane</keyword>
<dbReference type="CDD" id="cd03255">
    <property type="entry name" value="ABC_MJ0796_LolCDE_FtsE"/>
    <property type="match status" value="1"/>
</dbReference>